<feature type="transmembrane region" description="Helical" evidence="2">
    <location>
        <begin position="590"/>
        <end position="610"/>
    </location>
</feature>
<dbReference type="Pfam" id="PF23357">
    <property type="entry name" value="DUF7088"/>
    <property type="match status" value="1"/>
</dbReference>
<gene>
    <name evidence="5" type="ORF">ELE36_13105</name>
</gene>
<evidence type="ECO:0000313" key="6">
    <source>
        <dbReference type="Proteomes" id="UP000291562"/>
    </source>
</evidence>
<dbReference type="AlphaFoldDB" id="A0A411HL13"/>
<dbReference type="EMBL" id="CP035704">
    <property type="protein sequence ID" value="QBB71216.1"/>
    <property type="molecule type" value="Genomic_DNA"/>
</dbReference>
<dbReference type="KEGG" id="xbc:ELE36_13105"/>
<proteinExistence type="predicted"/>
<dbReference type="InterPro" id="IPR019196">
    <property type="entry name" value="ABC_transp_unknown"/>
</dbReference>
<evidence type="ECO:0000259" key="3">
    <source>
        <dbReference type="Pfam" id="PF09822"/>
    </source>
</evidence>
<keyword evidence="6" id="KW-1185">Reference proteome</keyword>
<keyword evidence="2" id="KW-1133">Transmembrane helix</keyword>
<feature type="coiled-coil region" evidence="1">
    <location>
        <begin position="512"/>
        <end position="539"/>
    </location>
</feature>
<dbReference type="Pfam" id="PF09822">
    <property type="entry name" value="ABC_transp_aux"/>
    <property type="match status" value="1"/>
</dbReference>
<accession>A0A411HL13</accession>
<dbReference type="RefSeq" id="WP_129834003.1">
    <property type="nucleotide sequence ID" value="NZ_CP035704.1"/>
</dbReference>
<feature type="domain" description="DUF7088" evidence="4">
    <location>
        <begin position="40"/>
        <end position="139"/>
    </location>
</feature>
<dbReference type="Proteomes" id="UP000291562">
    <property type="component" value="Chromosome"/>
</dbReference>
<keyword evidence="2" id="KW-0472">Membrane</keyword>
<evidence type="ECO:0000256" key="1">
    <source>
        <dbReference type="SAM" id="Coils"/>
    </source>
</evidence>
<protein>
    <submittedName>
        <fullName evidence="5">Uncharacterized protein</fullName>
    </submittedName>
</protein>
<evidence type="ECO:0000259" key="4">
    <source>
        <dbReference type="Pfam" id="PF23357"/>
    </source>
</evidence>
<keyword evidence="1" id="KW-0175">Coiled coil</keyword>
<organism evidence="5 6">
    <name type="scientific">Pseudolysobacter antarcticus</name>
    <dbReference type="NCBI Taxonomy" id="2511995"/>
    <lineage>
        <taxon>Bacteria</taxon>
        <taxon>Pseudomonadati</taxon>
        <taxon>Pseudomonadota</taxon>
        <taxon>Gammaproteobacteria</taxon>
        <taxon>Lysobacterales</taxon>
        <taxon>Rhodanobacteraceae</taxon>
        <taxon>Pseudolysobacter</taxon>
    </lineage>
</organism>
<name>A0A411HL13_9GAMM</name>
<evidence type="ECO:0000313" key="5">
    <source>
        <dbReference type="EMBL" id="QBB71216.1"/>
    </source>
</evidence>
<feature type="domain" description="ABC-type uncharacterised transport system" evidence="3">
    <location>
        <begin position="176"/>
        <end position="477"/>
    </location>
</feature>
<reference evidence="5 6" key="1">
    <citation type="submission" date="2019-01" db="EMBL/GenBank/DDBJ databases">
        <title>Pseudolysobacter antarctica gen. nov., sp. nov., isolated from Fildes Peninsula, Antarctica.</title>
        <authorList>
            <person name="Wei Z."/>
            <person name="Peng F."/>
        </authorList>
    </citation>
    <scope>NUCLEOTIDE SEQUENCE [LARGE SCALE GENOMIC DNA]</scope>
    <source>
        <strain evidence="5 6">AQ6-296</strain>
    </source>
</reference>
<dbReference type="OrthoDB" id="9777219at2"/>
<keyword evidence="2" id="KW-0812">Transmembrane</keyword>
<evidence type="ECO:0000256" key="2">
    <source>
        <dbReference type="SAM" id="Phobius"/>
    </source>
</evidence>
<dbReference type="InterPro" id="IPR055396">
    <property type="entry name" value="DUF7088"/>
</dbReference>
<sequence>MNNRRLLTGSALAILAVLFVAVVLLSNAIFRGARLDLTTNHLYTLSEGTKKILGEIDEPVHLYYFFSDKGTQNNQGLRTYATRVREMLDEMAARAGGKLKLDVIDPLPYSEDEDRATTLGLQAIPVGQGGENLFFGLAGTNSTNGKAAIPILDPAKEEFLEYDVAKLIHGLAISKKPVVGIVSSLPISAGFDPSTRQMRDPWAVQQQLDQLFDVRQLSAPSLKTIDPDISVLVLVHPKDLTDDALYAIDQFVLRGGHLAVFVDPIAESEQVQSDPSNPAAAAMANKSSDLPKLFKAWGVLYDPNKVVLDRTYALQISTAQGAPPIRHVGILGFTGASLNPDDVTTAKLQTINTSSAGFFQLDKDSPLKLVPLIQTSKDATTVATERFKMLSDPKQLLNGYEPTGQLYIVAGRLQGKFKSAFPEKTGKDHLAESKDDGQIVLVADTDMLTDRLWVQIQNFFGQKLTNAFANNGDFFINTVDNLTGSSELISIRGRATSQRPFTTVERIKRTADERFRTKETQLQQELNETERKLTELQSGKSKDQAMILSPEQQGELLKFQNRKLEIRKELRGVRRQMDADIESLGTRLKMINIFLMPLLVILLALGFAWWKRQQRAAN</sequence>